<proteinExistence type="predicted"/>
<protein>
    <submittedName>
        <fullName evidence="2">Transferase family protein</fullName>
    </submittedName>
</protein>
<accession>C5FKG6</accession>
<dbReference type="OrthoDB" id="444127at2759"/>
<dbReference type="InterPro" id="IPR050317">
    <property type="entry name" value="Plant_Fungal_Acyltransferase"/>
</dbReference>
<sequence length="583" mass="64963">MEHEGLMEVVFMLEFNAIISHFIYHYESGYKDMPTLSGRLFPKTKLGPEQTIALSLLDATTLNFAHTCVVWLCEAPDRIRDDSFYLADHLRESLRTTLDAYPQWCGQIYGITTLDGTTETYAADRPRHTRRLGRLHVHYGNPQDPGVEFIVADSTATLDMLSPAYRMTDQPLWNRQNVPLKEFVPSTPLSKALQPVPVDKEGIPAPLLAVQMTSLACGGFILGVNSVHPMADVQSLVHFVKDWASVSRSVLSIEPLSVLRPQFKPELLDSLASGDIEADTPDSAIVKQAESMPLHRYDWWTPSPGCPWPIKVPDALAGKEILPAGKPMPWSDWDVTQPVSHYVVHLNQYQVDLIVKCSTRSSDGSSTGTAPGRLSQHDAILAHIWSCINRARKLEQNNQPVHCNLVLGVRPAFKFSQSFMGSPVIMINIELPVVAVTATLKSSGNANTPVLQPIAQHIRQTISQVNQPALLAAHLHSLAYEDSPQRIWQAFLGRRHILVTTWARAGLYEVDFGLRSSPMIRYADGMVPDMDGNVLIKEAPPLRENTTDGDDSPRSWTRNGVDISLRLRTEDMNRLVNDPLLFP</sequence>
<dbReference type="VEuPathDB" id="FungiDB:MCYG_03007"/>
<dbReference type="InterPro" id="IPR023213">
    <property type="entry name" value="CAT-like_dom_sf"/>
</dbReference>
<evidence type="ECO:0000313" key="3">
    <source>
        <dbReference type="Proteomes" id="UP000002035"/>
    </source>
</evidence>
<dbReference type="GO" id="GO:0016747">
    <property type="term" value="F:acyltransferase activity, transferring groups other than amino-acyl groups"/>
    <property type="evidence" value="ECO:0007669"/>
    <property type="project" value="TreeGrafter"/>
</dbReference>
<evidence type="ECO:0000256" key="1">
    <source>
        <dbReference type="ARBA" id="ARBA00022679"/>
    </source>
</evidence>
<dbReference type="EMBL" id="DS995703">
    <property type="protein sequence ID" value="EEQ30188.1"/>
    <property type="molecule type" value="Genomic_DNA"/>
</dbReference>
<dbReference type="Gene3D" id="3.30.559.10">
    <property type="entry name" value="Chloramphenicol acetyltransferase-like domain"/>
    <property type="match status" value="2"/>
</dbReference>
<dbReference type="OMA" id="FHRYDWW"/>
<name>C5FKG6_ARTOC</name>
<reference evidence="3" key="1">
    <citation type="journal article" date="2012" name="MBio">
        <title>Comparative genome analysis of Trichophyton rubrum and related dermatophytes reveals candidate genes involved in infection.</title>
        <authorList>
            <person name="Martinez D.A."/>
            <person name="Oliver B.G."/>
            <person name="Graeser Y."/>
            <person name="Goldberg J.M."/>
            <person name="Li W."/>
            <person name="Martinez-Rossi N.M."/>
            <person name="Monod M."/>
            <person name="Shelest E."/>
            <person name="Barton R.C."/>
            <person name="Birch E."/>
            <person name="Brakhage A.A."/>
            <person name="Chen Z."/>
            <person name="Gurr S.J."/>
            <person name="Heiman D."/>
            <person name="Heitman J."/>
            <person name="Kosti I."/>
            <person name="Rossi A."/>
            <person name="Saif S."/>
            <person name="Samalova M."/>
            <person name="Saunders C.W."/>
            <person name="Shea T."/>
            <person name="Summerbell R.C."/>
            <person name="Xu J."/>
            <person name="Young S."/>
            <person name="Zeng Q."/>
            <person name="Birren B.W."/>
            <person name="Cuomo C.A."/>
            <person name="White T.C."/>
        </authorList>
    </citation>
    <scope>NUCLEOTIDE SEQUENCE [LARGE SCALE GENOMIC DNA]</scope>
    <source>
        <strain evidence="3">ATCC MYA-4605 / CBS 113480</strain>
    </source>
</reference>
<dbReference type="STRING" id="554155.C5FKG6"/>
<dbReference type="PANTHER" id="PTHR31642">
    <property type="entry name" value="TRICHOTHECENE 3-O-ACETYLTRANSFERASE"/>
    <property type="match status" value="1"/>
</dbReference>
<dbReference type="PANTHER" id="PTHR31642:SF310">
    <property type="entry name" value="FATTY ALCOHOL:CAFFEOYL-COA ACYLTRANSFERASE"/>
    <property type="match status" value="1"/>
</dbReference>
<dbReference type="RefSeq" id="XP_002847501.1">
    <property type="nucleotide sequence ID" value="XM_002847455.1"/>
</dbReference>
<dbReference type="AlphaFoldDB" id="C5FKG6"/>
<dbReference type="Proteomes" id="UP000002035">
    <property type="component" value="Unassembled WGS sequence"/>
</dbReference>
<evidence type="ECO:0000313" key="2">
    <source>
        <dbReference type="EMBL" id="EEQ30188.1"/>
    </source>
</evidence>
<organism evidence="2 3">
    <name type="scientific">Arthroderma otae (strain ATCC MYA-4605 / CBS 113480)</name>
    <name type="common">Microsporum canis</name>
    <dbReference type="NCBI Taxonomy" id="554155"/>
    <lineage>
        <taxon>Eukaryota</taxon>
        <taxon>Fungi</taxon>
        <taxon>Dikarya</taxon>
        <taxon>Ascomycota</taxon>
        <taxon>Pezizomycotina</taxon>
        <taxon>Eurotiomycetes</taxon>
        <taxon>Eurotiomycetidae</taxon>
        <taxon>Onygenales</taxon>
        <taxon>Arthrodermataceae</taxon>
        <taxon>Microsporum</taxon>
    </lineage>
</organism>
<keyword evidence="1 2" id="KW-0808">Transferase</keyword>
<keyword evidence="3" id="KW-1185">Reference proteome</keyword>
<dbReference type="eggNOG" id="ENOG502QVMC">
    <property type="taxonomic scope" value="Eukaryota"/>
</dbReference>
<dbReference type="HOGENOM" id="CLU_041459_0_0_1"/>
<dbReference type="GeneID" id="9225028"/>
<dbReference type="GO" id="GO:0044550">
    <property type="term" value="P:secondary metabolite biosynthetic process"/>
    <property type="evidence" value="ECO:0007669"/>
    <property type="project" value="TreeGrafter"/>
</dbReference>
<dbReference type="Pfam" id="PF02458">
    <property type="entry name" value="Transferase"/>
    <property type="match status" value="1"/>
</dbReference>
<gene>
    <name evidence="2" type="ORF">MCYG_03007</name>
</gene>